<comment type="caution">
    <text evidence="3">The sequence shown here is derived from an EMBL/GenBank/DDBJ whole genome shotgun (WGS) entry which is preliminary data.</text>
</comment>
<dbReference type="VEuPathDB" id="TriTrypDB:TcCL_NonESM03820"/>
<dbReference type="Proteomes" id="UP000246078">
    <property type="component" value="Unassembled WGS sequence"/>
</dbReference>
<name>A0A2V2UYZ7_TRYCR</name>
<dbReference type="VEuPathDB" id="TriTrypDB:C3747_477g12"/>
<dbReference type="VEuPathDB" id="TriTrypDB:C4B63_142g21"/>
<feature type="domain" description="Retrotransposon hot spot protein N-terminal" evidence="2">
    <location>
        <begin position="8"/>
        <end position="104"/>
    </location>
</feature>
<evidence type="ECO:0000313" key="4">
    <source>
        <dbReference type="Proteomes" id="UP000246078"/>
    </source>
</evidence>
<evidence type="ECO:0000259" key="2">
    <source>
        <dbReference type="Pfam" id="PF20445"/>
    </source>
</evidence>
<dbReference type="Pfam" id="PF20445">
    <property type="entry name" value="RHS_N"/>
    <property type="match status" value="1"/>
</dbReference>
<dbReference type="EMBL" id="PRFC01000477">
    <property type="protein sequence ID" value="PWU87453.1"/>
    <property type="molecule type" value="Genomic_DNA"/>
</dbReference>
<sequence length="156" mass="18109">MRGGAMWWNFLTARKRKKGMGMEVHEGKPKQSWTYKKVGDTLERNDGVQKSGAARPRLMVLTSDKGWPYTWNTIQDLPMDVFVNCEVDRVWQIVNRDLTKWFSNFHLTLNSSPVRRVLIGTPGIGKSMAASSYLLYQLLQCDIKKLQVVVHCFWWT</sequence>
<dbReference type="VEuPathDB" id="TriTrypDB:TCSYLVIO_008852"/>
<dbReference type="Pfam" id="PF07999">
    <property type="entry name" value="RHSP"/>
    <property type="match status" value="1"/>
</dbReference>
<organism evidence="3 4">
    <name type="scientific">Trypanosoma cruzi</name>
    <dbReference type="NCBI Taxonomy" id="5693"/>
    <lineage>
        <taxon>Eukaryota</taxon>
        <taxon>Discoba</taxon>
        <taxon>Euglenozoa</taxon>
        <taxon>Kinetoplastea</taxon>
        <taxon>Metakinetoplastina</taxon>
        <taxon>Trypanosomatida</taxon>
        <taxon>Trypanosomatidae</taxon>
        <taxon>Trypanosoma</taxon>
        <taxon>Schizotrypanum</taxon>
    </lineage>
</organism>
<dbReference type="AlphaFoldDB" id="A0A2V2UYZ7"/>
<dbReference type="VEuPathDB" id="TriTrypDB:Tc_MARK_8855"/>
<evidence type="ECO:0000259" key="1">
    <source>
        <dbReference type="Pfam" id="PF07999"/>
    </source>
</evidence>
<reference evidence="3 4" key="1">
    <citation type="journal article" date="2018" name="Microb. Genom.">
        <title>Expanding an expanded genome: long-read sequencing of Trypanosoma cruzi.</title>
        <authorList>
            <person name="Berna L."/>
            <person name="Rodriguez M."/>
            <person name="Chiribao M.L."/>
            <person name="Parodi-Talice A."/>
            <person name="Pita S."/>
            <person name="Rijo G."/>
            <person name="Alvarez-Valin F."/>
            <person name="Robello C."/>
        </authorList>
    </citation>
    <scope>NUCLEOTIDE SEQUENCE [LARGE SCALE GENOMIC DNA]</scope>
    <source>
        <strain evidence="3 4">TCC</strain>
    </source>
</reference>
<evidence type="ECO:0000313" key="3">
    <source>
        <dbReference type="EMBL" id="PWU87453.1"/>
    </source>
</evidence>
<accession>A0A2V2UYZ7</accession>
<dbReference type="InterPro" id="IPR046836">
    <property type="entry name" value="RHS_C"/>
</dbReference>
<gene>
    <name evidence="3" type="ORF">C3747_477g12</name>
</gene>
<dbReference type="InterPro" id="IPR046835">
    <property type="entry name" value="RHS_N"/>
</dbReference>
<protein>
    <submittedName>
        <fullName evidence="3">Putative retrotransposon hot spot (RHS) protein</fullName>
    </submittedName>
</protein>
<dbReference type="InterPro" id="IPR006518">
    <property type="entry name" value="Trypano_RHS"/>
</dbReference>
<feature type="domain" description="Retrotransposon hot spot protein,C-terminal" evidence="1">
    <location>
        <begin position="117"/>
        <end position="153"/>
    </location>
</feature>
<proteinExistence type="predicted"/>
<dbReference type="NCBIfam" id="TIGR01631">
    <property type="entry name" value="Trypano_RHS"/>
    <property type="match status" value="1"/>
</dbReference>